<evidence type="ECO:0000313" key="5">
    <source>
        <dbReference type="EMBL" id="KAF1302786.1"/>
    </source>
</evidence>
<evidence type="ECO:0000256" key="1">
    <source>
        <dbReference type="ARBA" id="ARBA00022741"/>
    </source>
</evidence>
<dbReference type="PANTHER" id="PTHR10695:SF46">
    <property type="entry name" value="BIFUNCTIONAL COENZYME A SYNTHASE-RELATED"/>
    <property type="match status" value="1"/>
</dbReference>
<dbReference type="PANTHER" id="PTHR10695">
    <property type="entry name" value="DEPHOSPHO-COA KINASE-RELATED"/>
    <property type="match status" value="1"/>
</dbReference>
<feature type="binding site" evidence="3">
    <location>
        <begin position="10"/>
        <end position="15"/>
    </location>
    <ligand>
        <name>ATP</name>
        <dbReference type="ChEBI" id="CHEBI:30616"/>
    </ligand>
</feature>
<proteinExistence type="inferred from homology"/>
<evidence type="ECO:0000256" key="4">
    <source>
        <dbReference type="NCBIfam" id="TIGR00152"/>
    </source>
</evidence>
<comment type="catalytic activity">
    <reaction evidence="3">
        <text>3'-dephospho-CoA + ATP = ADP + CoA + H(+)</text>
        <dbReference type="Rhea" id="RHEA:18245"/>
        <dbReference type="ChEBI" id="CHEBI:15378"/>
        <dbReference type="ChEBI" id="CHEBI:30616"/>
        <dbReference type="ChEBI" id="CHEBI:57287"/>
        <dbReference type="ChEBI" id="CHEBI:57328"/>
        <dbReference type="ChEBI" id="CHEBI:456216"/>
        <dbReference type="EC" id="2.7.1.24"/>
    </reaction>
</comment>
<dbReference type="HAMAP" id="MF_00376">
    <property type="entry name" value="Dephospho_CoA_kinase"/>
    <property type="match status" value="1"/>
</dbReference>
<comment type="similarity">
    <text evidence="3">Belongs to the CoaE family.</text>
</comment>
<keyword evidence="3" id="KW-0173">Coenzyme A biosynthesis</keyword>
<gene>
    <name evidence="3" type="primary">coaE</name>
    <name evidence="5" type="ORF">BAU17_05475</name>
</gene>
<evidence type="ECO:0000256" key="3">
    <source>
        <dbReference type="HAMAP-Rule" id="MF_00376"/>
    </source>
</evidence>
<dbReference type="EC" id="2.7.1.24" evidence="3 4"/>
<keyword evidence="6" id="KW-1185">Reference proteome</keyword>
<keyword evidence="1 3" id="KW-0547">Nucleotide-binding</keyword>
<dbReference type="CDD" id="cd02022">
    <property type="entry name" value="DPCK"/>
    <property type="match status" value="1"/>
</dbReference>
<dbReference type="Gene3D" id="3.40.50.300">
    <property type="entry name" value="P-loop containing nucleotide triphosphate hydrolases"/>
    <property type="match status" value="1"/>
</dbReference>
<comment type="caution">
    <text evidence="5">The sequence shown here is derived from an EMBL/GenBank/DDBJ whole genome shotgun (WGS) entry which is preliminary data.</text>
</comment>
<accession>A0ABQ6YXS6</accession>
<keyword evidence="3" id="KW-0808">Transferase</keyword>
<name>A0ABQ6YXS6_9ENTE</name>
<sequence length="197" mass="22363">MVLGITGGIATGKSTVVNFLRQHGFPIVDGDVIAREVVEPNTLGLATIVDTFGVDILQENGTLNRKKLGALVFSDEQKREQLNAILGPIIRLEILRQIDNYKSRSSLVIADIPLLFESHYEDVMDQVAVVYVPEEIQEQRLMARDQLTKEEAQQRIKSQMPIEEKKQLADVVFDNQGSQLETQQQVEKWLKEHHFLK</sequence>
<dbReference type="NCBIfam" id="TIGR00152">
    <property type="entry name" value="dephospho-CoA kinase"/>
    <property type="match status" value="1"/>
</dbReference>
<dbReference type="GO" id="GO:0016301">
    <property type="term" value="F:kinase activity"/>
    <property type="evidence" value="ECO:0007669"/>
    <property type="project" value="UniProtKB-KW"/>
</dbReference>
<dbReference type="PROSITE" id="PS51219">
    <property type="entry name" value="DPCK"/>
    <property type="match status" value="1"/>
</dbReference>
<dbReference type="Pfam" id="PF01121">
    <property type="entry name" value="CoaE"/>
    <property type="match status" value="1"/>
</dbReference>
<keyword evidence="3 5" id="KW-0418">Kinase</keyword>
<dbReference type="EMBL" id="MAEL01000046">
    <property type="protein sequence ID" value="KAF1302786.1"/>
    <property type="molecule type" value="Genomic_DNA"/>
</dbReference>
<keyword evidence="2 3" id="KW-0067">ATP-binding</keyword>
<comment type="function">
    <text evidence="3">Catalyzes the phosphorylation of the 3'-hydroxyl group of dephosphocoenzyme A to form coenzyme A.</text>
</comment>
<evidence type="ECO:0000256" key="2">
    <source>
        <dbReference type="ARBA" id="ARBA00022840"/>
    </source>
</evidence>
<organism evidence="5 6">
    <name type="scientific">Candidatus Enterococcus willemsii</name>
    <dbReference type="NCBI Taxonomy" id="1857215"/>
    <lineage>
        <taxon>Bacteria</taxon>
        <taxon>Bacillati</taxon>
        <taxon>Bacillota</taxon>
        <taxon>Bacilli</taxon>
        <taxon>Lactobacillales</taxon>
        <taxon>Enterococcaceae</taxon>
        <taxon>Enterococcus</taxon>
    </lineage>
</organism>
<protein>
    <recommendedName>
        <fullName evidence="3 4">Dephospho-CoA kinase</fullName>
        <ecNumber evidence="3 4">2.7.1.24</ecNumber>
    </recommendedName>
    <alternativeName>
        <fullName evidence="3">Dephosphocoenzyme A kinase</fullName>
    </alternativeName>
</protein>
<dbReference type="SUPFAM" id="SSF52540">
    <property type="entry name" value="P-loop containing nucleoside triphosphate hydrolases"/>
    <property type="match status" value="1"/>
</dbReference>
<evidence type="ECO:0000313" key="6">
    <source>
        <dbReference type="Proteomes" id="UP000782705"/>
    </source>
</evidence>
<comment type="pathway">
    <text evidence="3">Cofactor biosynthesis; coenzyme A biosynthesis; CoA from (R)-pantothenate: step 5/5.</text>
</comment>
<comment type="subcellular location">
    <subcellularLocation>
        <location evidence="3">Cytoplasm</location>
    </subcellularLocation>
</comment>
<reference evidence="5 6" key="1">
    <citation type="submission" date="2016-06" db="EMBL/GenBank/DDBJ databases">
        <title>Four novel species of enterococci isolated from chicken manure.</title>
        <authorList>
            <person name="Van Tyne D."/>
        </authorList>
    </citation>
    <scope>NUCLEOTIDE SEQUENCE [LARGE SCALE GENOMIC DNA]</scope>
    <source>
        <strain evidence="5 6">CU12B</strain>
    </source>
</reference>
<keyword evidence="3" id="KW-0963">Cytoplasm</keyword>
<dbReference type="InterPro" id="IPR027417">
    <property type="entry name" value="P-loop_NTPase"/>
</dbReference>
<dbReference type="InterPro" id="IPR001977">
    <property type="entry name" value="Depp_CoAkinase"/>
</dbReference>
<dbReference type="Proteomes" id="UP000782705">
    <property type="component" value="Unassembled WGS sequence"/>
</dbReference>